<dbReference type="eggNOG" id="KOG1716">
    <property type="taxonomic scope" value="Eukaryota"/>
</dbReference>
<dbReference type="STRING" id="559515.M4C2U1"/>
<evidence type="ECO:0000256" key="1">
    <source>
        <dbReference type="ARBA" id="ARBA00008601"/>
    </source>
</evidence>
<protein>
    <recommendedName>
        <fullName evidence="2">protein-tyrosine-phosphatase</fullName>
        <ecNumber evidence="2">3.1.3.48</ecNumber>
    </recommendedName>
</protein>
<proteinExistence type="inferred from homology"/>
<dbReference type="VEuPathDB" id="FungiDB:HpaG813407"/>
<dbReference type="InParanoid" id="M4C2U1"/>
<keyword evidence="3" id="KW-0378">Hydrolase</keyword>
<organism evidence="7 8">
    <name type="scientific">Hyaloperonospora arabidopsidis (strain Emoy2)</name>
    <name type="common">Downy mildew agent</name>
    <name type="synonym">Peronospora arabidopsidis</name>
    <dbReference type="NCBI Taxonomy" id="559515"/>
    <lineage>
        <taxon>Eukaryota</taxon>
        <taxon>Sar</taxon>
        <taxon>Stramenopiles</taxon>
        <taxon>Oomycota</taxon>
        <taxon>Peronosporomycetes</taxon>
        <taxon>Peronosporales</taxon>
        <taxon>Peronosporaceae</taxon>
        <taxon>Hyaloperonospora</taxon>
    </lineage>
</organism>
<feature type="domain" description="Tyrosine-protein phosphatase" evidence="5">
    <location>
        <begin position="1"/>
        <end position="87"/>
    </location>
</feature>
<evidence type="ECO:0000313" key="7">
    <source>
        <dbReference type="EnsemblProtists" id="HpaP813407"/>
    </source>
</evidence>
<dbReference type="InterPro" id="IPR000340">
    <property type="entry name" value="Dual-sp_phosphatase_cat-dom"/>
</dbReference>
<dbReference type="Pfam" id="PF00782">
    <property type="entry name" value="DSPc"/>
    <property type="match status" value="1"/>
</dbReference>
<dbReference type="Proteomes" id="UP000011713">
    <property type="component" value="Unassembled WGS sequence"/>
</dbReference>
<dbReference type="GO" id="GO:0004725">
    <property type="term" value="F:protein tyrosine phosphatase activity"/>
    <property type="evidence" value="ECO:0007669"/>
    <property type="project" value="UniProtKB-EC"/>
</dbReference>
<dbReference type="SMART" id="SM00195">
    <property type="entry name" value="DSPc"/>
    <property type="match status" value="1"/>
</dbReference>
<dbReference type="CDD" id="cd14498">
    <property type="entry name" value="DSP"/>
    <property type="match status" value="1"/>
</dbReference>
<dbReference type="InterPro" id="IPR029021">
    <property type="entry name" value="Prot-tyrosine_phosphatase-like"/>
</dbReference>
<dbReference type="EnsemblProtists" id="HpaT813407">
    <property type="protein sequence ID" value="HpaP813407"/>
    <property type="gene ID" value="HpaG813407"/>
</dbReference>
<evidence type="ECO:0000256" key="4">
    <source>
        <dbReference type="ARBA" id="ARBA00022912"/>
    </source>
</evidence>
<dbReference type="InterPro" id="IPR016130">
    <property type="entry name" value="Tyr_Pase_AS"/>
</dbReference>
<dbReference type="PROSITE" id="PS50056">
    <property type="entry name" value="TYR_PHOSPHATASE_2"/>
    <property type="match status" value="1"/>
</dbReference>
<dbReference type="InterPro" id="IPR020422">
    <property type="entry name" value="TYR_PHOSPHATASE_DUAL_dom"/>
</dbReference>
<dbReference type="PROSITE" id="PS50054">
    <property type="entry name" value="TYR_PHOSPHATASE_DUAL"/>
    <property type="match status" value="1"/>
</dbReference>
<name>M4C2U1_HYAAE</name>
<dbReference type="AlphaFoldDB" id="M4C2U1"/>
<dbReference type="PANTHER" id="PTHR45848">
    <property type="entry name" value="DUAL SPECIFICITY PROTEIN PHOSPHATASE 12 FAMILY MEMBER"/>
    <property type="match status" value="1"/>
</dbReference>
<feature type="domain" description="Tyrosine specific protein phosphatases" evidence="6">
    <location>
        <begin position="8"/>
        <end position="66"/>
    </location>
</feature>
<dbReference type="GO" id="GO:0008138">
    <property type="term" value="F:protein tyrosine/serine/threonine phosphatase activity"/>
    <property type="evidence" value="ECO:0007669"/>
    <property type="project" value="TreeGrafter"/>
</dbReference>
<evidence type="ECO:0000256" key="3">
    <source>
        <dbReference type="ARBA" id="ARBA00022801"/>
    </source>
</evidence>
<dbReference type="EMBL" id="JH598139">
    <property type="status" value="NOT_ANNOTATED_CDS"/>
    <property type="molecule type" value="Genomic_DNA"/>
</dbReference>
<reference evidence="7" key="2">
    <citation type="submission" date="2015-06" db="UniProtKB">
        <authorList>
            <consortium name="EnsemblProtists"/>
        </authorList>
    </citation>
    <scope>IDENTIFICATION</scope>
    <source>
        <strain evidence="7">Emoy2</strain>
    </source>
</reference>
<evidence type="ECO:0000256" key="2">
    <source>
        <dbReference type="ARBA" id="ARBA00013064"/>
    </source>
</evidence>
<sequence length="206" mass="22788">MEDELVLPHFDECIQFLNRFLTRQAAVLVHCVYGQSRSATICVAYVMATREKTLLEAYDIVQRARPCISINSGFLRQLDLFERMQKDPDWMGSTPAHAELRTIMAQRQRVKTGAADIVGTVQLARSSSSLLHLSPGESSGGGRCAGLFIEPMTWMTKDPVFIRNSVGKMLCPSCNAKLGSWNWMGVKSIIVVVFVAALLQNGSVCC</sequence>
<dbReference type="Gene3D" id="3.90.190.10">
    <property type="entry name" value="Protein tyrosine phosphatase superfamily"/>
    <property type="match status" value="1"/>
</dbReference>
<evidence type="ECO:0000259" key="6">
    <source>
        <dbReference type="PROSITE" id="PS50056"/>
    </source>
</evidence>
<evidence type="ECO:0000259" key="5">
    <source>
        <dbReference type="PROSITE" id="PS50054"/>
    </source>
</evidence>
<evidence type="ECO:0000313" key="8">
    <source>
        <dbReference type="Proteomes" id="UP000011713"/>
    </source>
</evidence>
<dbReference type="HOGENOM" id="CLU_023312_2_0_1"/>
<accession>M4C2U1</accession>
<comment type="similarity">
    <text evidence="1">Belongs to the protein-tyrosine phosphatase family. Non-receptor class dual specificity subfamily.</text>
</comment>
<keyword evidence="4" id="KW-0904">Protein phosphatase</keyword>
<dbReference type="SUPFAM" id="SSF52799">
    <property type="entry name" value="(Phosphotyrosine protein) phosphatases II"/>
    <property type="match status" value="1"/>
</dbReference>
<dbReference type="PANTHER" id="PTHR45848:SF4">
    <property type="entry name" value="DUAL SPECIFICITY PROTEIN PHOSPHATASE 12"/>
    <property type="match status" value="1"/>
</dbReference>
<reference evidence="8" key="1">
    <citation type="journal article" date="2010" name="Science">
        <title>Signatures of adaptation to obligate biotrophy in the Hyaloperonospora arabidopsidis genome.</title>
        <authorList>
            <person name="Baxter L."/>
            <person name="Tripathy S."/>
            <person name="Ishaque N."/>
            <person name="Boot N."/>
            <person name="Cabral A."/>
            <person name="Kemen E."/>
            <person name="Thines M."/>
            <person name="Ah-Fong A."/>
            <person name="Anderson R."/>
            <person name="Badejoko W."/>
            <person name="Bittner-Eddy P."/>
            <person name="Boore J.L."/>
            <person name="Chibucos M.C."/>
            <person name="Coates M."/>
            <person name="Dehal P."/>
            <person name="Delehaunty K."/>
            <person name="Dong S."/>
            <person name="Downton P."/>
            <person name="Dumas B."/>
            <person name="Fabro G."/>
            <person name="Fronick C."/>
            <person name="Fuerstenberg S.I."/>
            <person name="Fulton L."/>
            <person name="Gaulin E."/>
            <person name="Govers F."/>
            <person name="Hughes L."/>
            <person name="Humphray S."/>
            <person name="Jiang R.H."/>
            <person name="Judelson H."/>
            <person name="Kamoun S."/>
            <person name="Kyung K."/>
            <person name="Meijer H."/>
            <person name="Minx P."/>
            <person name="Morris P."/>
            <person name="Nelson J."/>
            <person name="Phuntumart V."/>
            <person name="Qutob D."/>
            <person name="Rehmany A."/>
            <person name="Rougon-Cardoso A."/>
            <person name="Ryden P."/>
            <person name="Torto-Alalibo T."/>
            <person name="Studholme D."/>
            <person name="Wang Y."/>
            <person name="Win J."/>
            <person name="Wood J."/>
            <person name="Clifton S.W."/>
            <person name="Rogers J."/>
            <person name="Van den Ackerveken G."/>
            <person name="Jones J.D."/>
            <person name="McDowell J.M."/>
            <person name="Beynon J."/>
            <person name="Tyler B.M."/>
        </authorList>
    </citation>
    <scope>NUCLEOTIDE SEQUENCE [LARGE SCALE GENOMIC DNA]</scope>
    <source>
        <strain evidence="8">Emoy2</strain>
    </source>
</reference>
<dbReference type="PROSITE" id="PS00383">
    <property type="entry name" value="TYR_PHOSPHATASE_1"/>
    <property type="match status" value="1"/>
</dbReference>
<dbReference type="EC" id="3.1.3.48" evidence="2"/>
<keyword evidence="8" id="KW-1185">Reference proteome</keyword>
<dbReference type="InterPro" id="IPR000387">
    <property type="entry name" value="Tyr_Pase_dom"/>
</dbReference>